<proteinExistence type="inferred from homology"/>
<feature type="transmembrane region" description="Helical" evidence="9">
    <location>
        <begin position="255"/>
        <end position="276"/>
    </location>
</feature>
<sequence>MSTTAPHGGESPLLLQFRHGLRRDQFDKAIRDIRDGWARRELWMTLAFQDIRRRYRRSKLGPFWITLSMGIMVMALGLLYGQIFRQDLHEYLPFLAAGFVIWGLVSTMIIDGCEAFIVSDGMIRQLNAPISIYAYKCIWSNLIIFAHNIWIFFGVALWYGIDLNWNLLWIPVALLVLVANGLWMSLFLGLLSARFRDVPLIIGSVVQVFFFITPVIWHPAMLPDRALLLDLNPFYHMVEIVRAPMLGQPPDLEHWLAVLLLGLVGWAITLFFYSAYRWRIAYWV</sequence>
<evidence type="ECO:0000256" key="8">
    <source>
        <dbReference type="ARBA" id="ARBA00023136"/>
    </source>
</evidence>
<feature type="transmembrane region" description="Helical" evidence="9">
    <location>
        <begin position="62"/>
        <end position="83"/>
    </location>
</feature>
<dbReference type="RefSeq" id="WP_386028848.1">
    <property type="nucleotide sequence ID" value="NZ_JBHUHX010000062.1"/>
</dbReference>
<comment type="similarity">
    <text evidence="2">Belongs to the ABC-2 integral membrane protein family.</text>
</comment>
<evidence type="ECO:0000256" key="9">
    <source>
        <dbReference type="SAM" id="Phobius"/>
    </source>
</evidence>
<dbReference type="Proteomes" id="UP001597337">
    <property type="component" value="Unassembled WGS sequence"/>
</dbReference>
<evidence type="ECO:0000256" key="5">
    <source>
        <dbReference type="ARBA" id="ARBA00022692"/>
    </source>
</evidence>
<comment type="caution">
    <text evidence="11">The sequence shown here is derived from an EMBL/GenBank/DDBJ whole genome shotgun (WGS) entry which is preliminary data.</text>
</comment>
<keyword evidence="4" id="KW-1003">Cell membrane</keyword>
<feature type="transmembrane region" description="Helical" evidence="9">
    <location>
        <begin position="167"/>
        <end position="191"/>
    </location>
</feature>
<dbReference type="EMBL" id="JBHUHX010000062">
    <property type="protein sequence ID" value="MFD2114010.1"/>
    <property type="molecule type" value="Genomic_DNA"/>
</dbReference>
<evidence type="ECO:0000256" key="7">
    <source>
        <dbReference type="ARBA" id="ARBA00023047"/>
    </source>
</evidence>
<evidence type="ECO:0000256" key="6">
    <source>
        <dbReference type="ARBA" id="ARBA00022989"/>
    </source>
</evidence>
<evidence type="ECO:0000256" key="3">
    <source>
        <dbReference type="ARBA" id="ARBA00022448"/>
    </source>
</evidence>
<keyword evidence="3" id="KW-0813">Transport</keyword>
<feature type="domain" description="ABC-2 type transporter transmembrane" evidence="10">
    <location>
        <begin position="43"/>
        <end position="245"/>
    </location>
</feature>
<evidence type="ECO:0000313" key="11">
    <source>
        <dbReference type="EMBL" id="MFD2114010.1"/>
    </source>
</evidence>
<evidence type="ECO:0000259" key="10">
    <source>
        <dbReference type="Pfam" id="PF01061"/>
    </source>
</evidence>
<name>A0ABW4YE77_9GAMM</name>
<dbReference type="InterPro" id="IPR013525">
    <property type="entry name" value="ABC2_TM"/>
</dbReference>
<keyword evidence="8 9" id="KW-0472">Membrane</keyword>
<accession>A0ABW4YE77</accession>
<reference evidence="12" key="1">
    <citation type="journal article" date="2019" name="Int. J. Syst. Evol. Microbiol.">
        <title>The Global Catalogue of Microorganisms (GCM) 10K type strain sequencing project: providing services to taxonomists for standard genome sequencing and annotation.</title>
        <authorList>
            <consortium name="The Broad Institute Genomics Platform"/>
            <consortium name="The Broad Institute Genome Sequencing Center for Infectious Disease"/>
            <person name="Wu L."/>
            <person name="Ma J."/>
        </authorList>
    </citation>
    <scope>NUCLEOTIDE SEQUENCE [LARGE SCALE GENOMIC DNA]</scope>
    <source>
        <strain evidence="12">KACC 12597</strain>
    </source>
</reference>
<keyword evidence="12" id="KW-1185">Reference proteome</keyword>
<dbReference type="PANTHER" id="PTHR30413:SF10">
    <property type="entry name" value="CAPSULE POLYSACCHARIDE EXPORT INNER-MEMBRANE PROTEIN CTRC"/>
    <property type="match status" value="1"/>
</dbReference>
<gene>
    <name evidence="11" type="ORF">ACFSJC_19350</name>
</gene>
<keyword evidence="7" id="KW-0625">Polysaccharide transport</keyword>
<comment type="subcellular location">
    <subcellularLocation>
        <location evidence="1">Cell membrane</location>
        <topology evidence="1">Multi-pass membrane protein</topology>
    </subcellularLocation>
</comment>
<feature type="transmembrane region" description="Helical" evidence="9">
    <location>
        <begin position="95"/>
        <end position="117"/>
    </location>
</feature>
<feature type="transmembrane region" description="Helical" evidence="9">
    <location>
        <begin position="138"/>
        <end position="161"/>
    </location>
</feature>
<keyword evidence="6 9" id="KW-1133">Transmembrane helix</keyword>
<evidence type="ECO:0000256" key="2">
    <source>
        <dbReference type="ARBA" id="ARBA00007783"/>
    </source>
</evidence>
<dbReference type="Pfam" id="PF01061">
    <property type="entry name" value="ABC2_membrane"/>
    <property type="match status" value="1"/>
</dbReference>
<evidence type="ECO:0000256" key="4">
    <source>
        <dbReference type="ARBA" id="ARBA00022475"/>
    </source>
</evidence>
<evidence type="ECO:0000256" key="1">
    <source>
        <dbReference type="ARBA" id="ARBA00004651"/>
    </source>
</evidence>
<keyword evidence="5 9" id="KW-0812">Transmembrane</keyword>
<evidence type="ECO:0000313" key="12">
    <source>
        <dbReference type="Proteomes" id="UP001597337"/>
    </source>
</evidence>
<protein>
    <submittedName>
        <fullName evidence="11">ABC transporter permease</fullName>
    </submittedName>
</protein>
<keyword evidence="7" id="KW-0762">Sugar transport</keyword>
<feature type="transmembrane region" description="Helical" evidence="9">
    <location>
        <begin position="198"/>
        <end position="217"/>
    </location>
</feature>
<dbReference type="PANTHER" id="PTHR30413">
    <property type="entry name" value="INNER MEMBRANE TRANSPORT PERMEASE"/>
    <property type="match status" value="1"/>
</dbReference>
<organism evidence="11 12">
    <name type="scientific">Thiorhodococcus fuscus</name>
    <dbReference type="NCBI Taxonomy" id="527200"/>
    <lineage>
        <taxon>Bacteria</taxon>
        <taxon>Pseudomonadati</taxon>
        <taxon>Pseudomonadota</taxon>
        <taxon>Gammaproteobacteria</taxon>
        <taxon>Chromatiales</taxon>
        <taxon>Chromatiaceae</taxon>
        <taxon>Thiorhodococcus</taxon>
    </lineage>
</organism>